<dbReference type="AlphaFoldDB" id="A0A068RQ79"/>
<feature type="domain" description="Thioesterase" evidence="2">
    <location>
        <begin position="168"/>
        <end position="242"/>
    </location>
</feature>
<evidence type="ECO:0000259" key="2">
    <source>
        <dbReference type="Pfam" id="PF03061"/>
    </source>
</evidence>
<name>A0A068RQ79_9FUNG</name>
<dbReference type="PANTHER" id="PTHR47260:SF1">
    <property type="entry name" value="UPF0644 PROTEIN PB2B4.06"/>
    <property type="match status" value="1"/>
</dbReference>
<evidence type="ECO:0000313" key="3">
    <source>
        <dbReference type="EMBL" id="CDH51096.1"/>
    </source>
</evidence>
<dbReference type="Proteomes" id="UP000027586">
    <property type="component" value="Unassembled WGS sequence"/>
</dbReference>
<dbReference type="STRING" id="1263082.A0A068RQ79"/>
<sequence>MINTFSRPIVRRALTSVCRNKPTKSMGQPRCYSSQPPPPTSSKKKVLTTLGCCALTGGAVYATMAIQHADALVDQRISLLGTTENDVAIAIAERENLPVVRAARENPDMFEFEAYAYLKGSAKVQSLTAATLRGKGRIIVPPVLFYNKDRTEAMAVVHLGSDLCGHIGIVHGGMIATLLDEILACVALPALPRFVGYTANLNVDYRKPLKAGQWVVLKSRLNRVEGRKAFVEAWVESADGQTKFTEAKSLYVGPKMPF</sequence>
<dbReference type="VEuPathDB" id="FungiDB:LCOR_02748.1"/>
<dbReference type="InterPro" id="IPR052061">
    <property type="entry name" value="PTE-AB_protein"/>
</dbReference>
<dbReference type="SUPFAM" id="SSF54637">
    <property type="entry name" value="Thioesterase/thiol ester dehydrase-isomerase"/>
    <property type="match status" value="1"/>
</dbReference>
<proteinExistence type="predicted"/>
<organism evidence="3 4">
    <name type="scientific">Lichtheimia corymbifera JMRC:FSU:9682</name>
    <dbReference type="NCBI Taxonomy" id="1263082"/>
    <lineage>
        <taxon>Eukaryota</taxon>
        <taxon>Fungi</taxon>
        <taxon>Fungi incertae sedis</taxon>
        <taxon>Mucoromycota</taxon>
        <taxon>Mucoromycotina</taxon>
        <taxon>Mucoromycetes</taxon>
        <taxon>Mucorales</taxon>
        <taxon>Lichtheimiaceae</taxon>
        <taxon>Lichtheimia</taxon>
    </lineage>
</organism>
<dbReference type="InterPro" id="IPR006683">
    <property type="entry name" value="Thioestr_dom"/>
</dbReference>
<keyword evidence="4" id="KW-1185">Reference proteome</keyword>
<evidence type="ECO:0000256" key="1">
    <source>
        <dbReference type="SAM" id="MobiDB-lite"/>
    </source>
</evidence>
<gene>
    <name evidence="3" type="ORF">LCOR_02748.1</name>
</gene>
<dbReference type="InterPro" id="IPR029069">
    <property type="entry name" value="HotDog_dom_sf"/>
</dbReference>
<dbReference type="OrthoDB" id="506431at2759"/>
<protein>
    <submittedName>
        <fullName evidence="3">Thioesterase family protein</fullName>
    </submittedName>
</protein>
<comment type="caution">
    <text evidence="3">The sequence shown here is derived from an EMBL/GenBank/DDBJ whole genome shotgun (WGS) entry which is preliminary data.</text>
</comment>
<evidence type="ECO:0000313" key="4">
    <source>
        <dbReference type="Proteomes" id="UP000027586"/>
    </source>
</evidence>
<dbReference type="EMBL" id="CBTN010000008">
    <property type="protein sequence ID" value="CDH51096.1"/>
    <property type="molecule type" value="Genomic_DNA"/>
</dbReference>
<dbReference type="Pfam" id="PF03061">
    <property type="entry name" value="4HBT"/>
    <property type="match status" value="1"/>
</dbReference>
<accession>A0A068RQ79</accession>
<dbReference type="CDD" id="cd03443">
    <property type="entry name" value="PaaI_thioesterase"/>
    <property type="match status" value="1"/>
</dbReference>
<dbReference type="PANTHER" id="PTHR47260">
    <property type="entry name" value="UPF0644 PROTEIN PB2B4.06"/>
    <property type="match status" value="1"/>
</dbReference>
<feature type="region of interest" description="Disordered" evidence="1">
    <location>
        <begin position="20"/>
        <end position="43"/>
    </location>
</feature>
<reference evidence="3" key="1">
    <citation type="submission" date="2013-08" db="EMBL/GenBank/DDBJ databases">
        <title>Gene expansion shapes genome architecture in the human pathogen Lichtheimia corymbifera: an evolutionary genomics analysis in the ancient terrestrial Mucorales (Mucoromycotina).</title>
        <authorList>
            <person name="Schwartze V.U."/>
            <person name="Winter S."/>
            <person name="Shelest E."/>
            <person name="Marcet-Houben M."/>
            <person name="Horn F."/>
            <person name="Wehner S."/>
            <person name="Hoffmann K."/>
            <person name="Riege K."/>
            <person name="Sammeth M."/>
            <person name="Nowrousian M."/>
            <person name="Valiante V."/>
            <person name="Linde J."/>
            <person name="Jacobsen I.D."/>
            <person name="Marz M."/>
            <person name="Brakhage A.A."/>
            <person name="Gabaldon T."/>
            <person name="Bocker S."/>
            <person name="Voigt K."/>
        </authorList>
    </citation>
    <scope>NUCLEOTIDE SEQUENCE [LARGE SCALE GENOMIC DNA]</scope>
    <source>
        <strain evidence="3">FSU 9682</strain>
    </source>
</reference>
<dbReference type="Gene3D" id="3.10.129.10">
    <property type="entry name" value="Hotdog Thioesterase"/>
    <property type="match status" value="1"/>
</dbReference>